<dbReference type="InterPro" id="IPR036770">
    <property type="entry name" value="Ankyrin_rpt-contain_sf"/>
</dbReference>
<accession>A0A2J0U7G4</accession>
<evidence type="ECO:0000313" key="1">
    <source>
        <dbReference type="EMBL" id="PJL25273.1"/>
    </source>
</evidence>
<dbReference type="OrthoDB" id="6048505at2"/>
<dbReference type="Proteomes" id="UP000230167">
    <property type="component" value="Unassembled WGS sequence"/>
</dbReference>
<dbReference type="RefSeq" id="WP_100441788.1">
    <property type="nucleotide sequence ID" value="NZ_CBCPIZ010000008.1"/>
</dbReference>
<comment type="caution">
    <text evidence="1">The sequence shown here is derived from an EMBL/GenBank/DDBJ whole genome shotgun (WGS) entry which is preliminary data.</text>
</comment>
<dbReference type="SUPFAM" id="SSF48403">
    <property type="entry name" value="Ankyrin repeat"/>
    <property type="match status" value="1"/>
</dbReference>
<name>A0A2J0U7G4_STEMA</name>
<dbReference type="Gene3D" id="1.25.40.20">
    <property type="entry name" value="Ankyrin repeat-containing domain"/>
    <property type="match status" value="1"/>
</dbReference>
<dbReference type="AlphaFoldDB" id="A0A2J0U7G4"/>
<dbReference type="EMBL" id="NEQV01000006">
    <property type="protein sequence ID" value="PJL25273.1"/>
    <property type="molecule type" value="Genomic_DNA"/>
</dbReference>
<sequence length="129" mass="13892">MNIIDPVLSELLPRLGVDTDFGDTVLTCPDTQGAYEDTPLHVVAYYNDVALLSALMPFVTNIDVRGDLDLTPLASAVAHGSVAAAAYLLWCGADPHAGNELDRTPLEMMCQDPRFDDVVRMVDAADGAW</sequence>
<evidence type="ECO:0000313" key="2">
    <source>
        <dbReference type="Proteomes" id="UP000230167"/>
    </source>
</evidence>
<proteinExistence type="predicted"/>
<reference evidence="1 2" key="1">
    <citation type="journal article" date="2017" name="Front. Microbiol.">
        <title>Double-Face Meets the Bacterial World: The Opportunistic Pathogen Stenotrophomonas maltophilia.</title>
        <authorList>
            <person name="Lira F."/>
            <person name="Berg G."/>
            <person name="Martinez J.L."/>
        </authorList>
    </citation>
    <scope>NUCLEOTIDE SEQUENCE [LARGE SCALE GENOMIC DNA]</scope>
    <source>
        <strain evidence="1 2">EA1</strain>
    </source>
</reference>
<dbReference type="Pfam" id="PF12796">
    <property type="entry name" value="Ank_2"/>
    <property type="match status" value="1"/>
</dbReference>
<organism evidence="1 2">
    <name type="scientific">Stenotrophomonas maltophilia</name>
    <name type="common">Pseudomonas maltophilia</name>
    <name type="synonym">Xanthomonas maltophilia</name>
    <dbReference type="NCBI Taxonomy" id="40324"/>
    <lineage>
        <taxon>Bacteria</taxon>
        <taxon>Pseudomonadati</taxon>
        <taxon>Pseudomonadota</taxon>
        <taxon>Gammaproteobacteria</taxon>
        <taxon>Lysobacterales</taxon>
        <taxon>Lysobacteraceae</taxon>
        <taxon>Stenotrophomonas</taxon>
        <taxon>Stenotrophomonas maltophilia group</taxon>
    </lineage>
</organism>
<dbReference type="InterPro" id="IPR002110">
    <property type="entry name" value="Ankyrin_rpt"/>
</dbReference>
<gene>
    <name evidence="1" type="ORF">B9Y64_17285</name>
</gene>
<protein>
    <submittedName>
        <fullName evidence="1">Uncharacterized protein</fullName>
    </submittedName>
</protein>
<dbReference type="SMART" id="SM00248">
    <property type="entry name" value="ANK"/>
    <property type="match status" value="2"/>
</dbReference>